<evidence type="ECO:0000256" key="4">
    <source>
        <dbReference type="ARBA" id="ARBA00023002"/>
    </source>
</evidence>
<dbReference type="GO" id="GO:0020037">
    <property type="term" value="F:heme binding"/>
    <property type="evidence" value="ECO:0007669"/>
    <property type="project" value="InterPro"/>
</dbReference>
<dbReference type="Proteomes" id="UP000799770">
    <property type="component" value="Unassembled WGS sequence"/>
</dbReference>
<evidence type="ECO:0000256" key="2">
    <source>
        <dbReference type="ARBA" id="ARBA00010617"/>
    </source>
</evidence>
<feature type="binding site" description="axial binding residue" evidence="7">
    <location>
        <position position="464"/>
    </location>
    <ligand>
        <name>heme</name>
        <dbReference type="ChEBI" id="CHEBI:30413"/>
    </ligand>
    <ligandPart>
        <name>Fe</name>
        <dbReference type="ChEBI" id="CHEBI:18248"/>
    </ligandPart>
</feature>
<dbReference type="OrthoDB" id="3945418at2759"/>
<evidence type="ECO:0000256" key="1">
    <source>
        <dbReference type="ARBA" id="ARBA00001971"/>
    </source>
</evidence>
<keyword evidence="9" id="KW-0812">Transmembrane</keyword>
<keyword evidence="4 8" id="KW-0560">Oxidoreductase</keyword>
<evidence type="ECO:0000313" key="11">
    <source>
        <dbReference type="Proteomes" id="UP000799770"/>
    </source>
</evidence>
<keyword evidence="3 7" id="KW-0479">Metal-binding</keyword>
<dbReference type="InterPro" id="IPR017972">
    <property type="entry name" value="Cyt_P450_CS"/>
</dbReference>
<accession>A0A6A5ZLZ6</accession>
<proteinExistence type="inferred from homology"/>
<keyword evidence="9" id="KW-0472">Membrane</keyword>
<dbReference type="InterPro" id="IPR002401">
    <property type="entry name" value="Cyt_P450_E_grp-I"/>
</dbReference>
<dbReference type="CDD" id="cd11062">
    <property type="entry name" value="CYP58-like"/>
    <property type="match status" value="1"/>
</dbReference>
<dbReference type="GO" id="GO:0004497">
    <property type="term" value="F:monooxygenase activity"/>
    <property type="evidence" value="ECO:0007669"/>
    <property type="project" value="UniProtKB-KW"/>
</dbReference>
<comment type="cofactor">
    <cofactor evidence="1 7">
        <name>heme</name>
        <dbReference type="ChEBI" id="CHEBI:30413"/>
    </cofactor>
</comment>
<dbReference type="PROSITE" id="PS00086">
    <property type="entry name" value="CYTOCHROME_P450"/>
    <property type="match status" value="1"/>
</dbReference>
<dbReference type="GO" id="GO:0005506">
    <property type="term" value="F:iron ion binding"/>
    <property type="evidence" value="ECO:0007669"/>
    <property type="project" value="InterPro"/>
</dbReference>
<evidence type="ECO:0000256" key="8">
    <source>
        <dbReference type="RuleBase" id="RU000461"/>
    </source>
</evidence>
<keyword evidence="11" id="KW-1185">Reference proteome</keyword>
<dbReference type="PRINTS" id="PR00463">
    <property type="entry name" value="EP450I"/>
</dbReference>
<keyword evidence="5 7" id="KW-0408">Iron</keyword>
<dbReference type="Gene3D" id="1.10.630.10">
    <property type="entry name" value="Cytochrome P450"/>
    <property type="match status" value="1"/>
</dbReference>
<dbReference type="InterPro" id="IPR001128">
    <property type="entry name" value="Cyt_P450"/>
</dbReference>
<dbReference type="EMBL" id="ML977314">
    <property type="protein sequence ID" value="KAF2120196.1"/>
    <property type="molecule type" value="Genomic_DNA"/>
</dbReference>
<keyword evidence="6 8" id="KW-0503">Monooxygenase</keyword>
<evidence type="ECO:0000256" key="3">
    <source>
        <dbReference type="ARBA" id="ARBA00022723"/>
    </source>
</evidence>
<evidence type="ECO:0000256" key="6">
    <source>
        <dbReference type="ARBA" id="ARBA00023033"/>
    </source>
</evidence>
<evidence type="ECO:0000256" key="9">
    <source>
        <dbReference type="SAM" id="Phobius"/>
    </source>
</evidence>
<protein>
    <submittedName>
        <fullName evidence="10">Cytochrome P450</fullName>
    </submittedName>
</protein>
<evidence type="ECO:0000313" key="10">
    <source>
        <dbReference type="EMBL" id="KAF2120196.1"/>
    </source>
</evidence>
<evidence type="ECO:0000256" key="5">
    <source>
        <dbReference type="ARBA" id="ARBA00023004"/>
    </source>
</evidence>
<dbReference type="InterPro" id="IPR050121">
    <property type="entry name" value="Cytochrome_P450_monoxygenase"/>
</dbReference>
<feature type="transmembrane region" description="Helical" evidence="9">
    <location>
        <begin position="25"/>
        <end position="48"/>
    </location>
</feature>
<sequence length="531" mass="60363">MNWEFLNRSILQGVKAVPQPQGIDVWIYLSVVWALGYFLYLGIYRLILSDLSRIPGDRLAALTYWYETYYEVYRGGQYFHVIDEMHRRYGPVVRVNPNEVHFEDPDFNDVLYPGLGKRRDKPEYAALRAGTPGSIVATAEHDVHRRRRNALSSFFSGASVRRLEPIIHEHVGRLLSRMQDCGIHHEVVELHHMFKACASDIITLYAFGDSFHFLEKKDFGQPYFEAGDTFNGLTHVFGAFPWLARLAIATPGWLVKILNPSVSDFVDSQEWWLNKVREIRQSGDPERAKSTIFGGILNSSLPEEDKTDARLASEAQLVVLAGEGTTAHALTSAVYHLLANPIELQKLKDELATVVTHQRQVPTFTQLDKLPYLSAVINEVIRLHPGAMHRQVRVSPDDPIVYTDKRRGVEYVVPPGTVYAISPLTSHMNADIFEDPFQFKPQRWIDHPEISRAFMGFGRGNRGCVGMTLARREVGAILASVFLKYDLYRGQDGLTLELYDTVRTRDIDANADYIVPRPAKGSRGLRVRIRN</sequence>
<comment type="similarity">
    <text evidence="2 8">Belongs to the cytochrome P450 family.</text>
</comment>
<organism evidence="10 11">
    <name type="scientific">Lophiotrema nucula</name>
    <dbReference type="NCBI Taxonomy" id="690887"/>
    <lineage>
        <taxon>Eukaryota</taxon>
        <taxon>Fungi</taxon>
        <taxon>Dikarya</taxon>
        <taxon>Ascomycota</taxon>
        <taxon>Pezizomycotina</taxon>
        <taxon>Dothideomycetes</taxon>
        <taxon>Pleosporomycetidae</taxon>
        <taxon>Pleosporales</taxon>
        <taxon>Lophiotremataceae</taxon>
        <taxon>Lophiotrema</taxon>
    </lineage>
</organism>
<dbReference type="PANTHER" id="PTHR24305:SF157">
    <property type="entry name" value="N-ACETYLTRYPTOPHAN 6-HYDROXYLASE IVOC-RELATED"/>
    <property type="match status" value="1"/>
</dbReference>
<reference evidence="10" key="1">
    <citation type="journal article" date="2020" name="Stud. Mycol.">
        <title>101 Dothideomycetes genomes: a test case for predicting lifestyles and emergence of pathogens.</title>
        <authorList>
            <person name="Haridas S."/>
            <person name="Albert R."/>
            <person name="Binder M."/>
            <person name="Bloem J."/>
            <person name="Labutti K."/>
            <person name="Salamov A."/>
            <person name="Andreopoulos B."/>
            <person name="Baker S."/>
            <person name="Barry K."/>
            <person name="Bills G."/>
            <person name="Bluhm B."/>
            <person name="Cannon C."/>
            <person name="Castanera R."/>
            <person name="Culley D."/>
            <person name="Daum C."/>
            <person name="Ezra D."/>
            <person name="Gonzalez J."/>
            <person name="Henrissat B."/>
            <person name="Kuo A."/>
            <person name="Liang C."/>
            <person name="Lipzen A."/>
            <person name="Lutzoni F."/>
            <person name="Magnuson J."/>
            <person name="Mondo S."/>
            <person name="Nolan M."/>
            <person name="Ohm R."/>
            <person name="Pangilinan J."/>
            <person name="Park H.-J."/>
            <person name="Ramirez L."/>
            <person name="Alfaro M."/>
            <person name="Sun H."/>
            <person name="Tritt A."/>
            <person name="Yoshinaga Y."/>
            <person name="Zwiers L.-H."/>
            <person name="Turgeon B."/>
            <person name="Goodwin S."/>
            <person name="Spatafora J."/>
            <person name="Crous P."/>
            <person name="Grigoriev I."/>
        </authorList>
    </citation>
    <scope>NUCLEOTIDE SEQUENCE</scope>
    <source>
        <strain evidence="10">CBS 627.86</strain>
    </source>
</reference>
<name>A0A6A5ZLZ6_9PLEO</name>
<dbReference type="PANTHER" id="PTHR24305">
    <property type="entry name" value="CYTOCHROME P450"/>
    <property type="match status" value="1"/>
</dbReference>
<gene>
    <name evidence="10" type="ORF">BDV96DRAFT_610228</name>
</gene>
<dbReference type="SUPFAM" id="SSF48264">
    <property type="entry name" value="Cytochrome P450"/>
    <property type="match status" value="1"/>
</dbReference>
<keyword evidence="9" id="KW-1133">Transmembrane helix</keyword>
<dbReference type="PRINTS" id="PR00385">
    <property type="entry name" value="P450"/>
</dbReference>
<dbReference type="AlphaFoldDB" id="A0A6A5ZLZ6"/>
<dbReference type="Pfam" id="PF00067">
    <property type="entry name" value="p450"/>
    <property type="match status" value="1"/>
</dbReference>
<keyword evidence="7 8" id="KW-0349">Heme</keyword>
<evidence type="ECO:0000256" key="7">
    <source>
        <dbReference type="PIRSR" id="PIRSR602401-1"/>
    </source>
</evidence>
<dbReference type="InterPro" id="IPR036396">
    <property type="entry name" value="Cyt_P450_sf"/>
</dbReference>
<dbReference type="GO" id="GO:0016705">
    <property type="term" value="F:oxidoreductase activity, acting on paired donors, with incorporation or reduction of molecular oxygen"/>
    <property type="evidence" value="ECO:0007669"/>
    <property type="project" value="InterPro"/>
</dbReference>